<dbReference type="GO" id="GO:0005737">
    <property type="term" value="C:cytoplasm"/>
    <property type="evidence" value="ECO:0007669"/>
    <property type="project" value="TreeGrafter"/>
</dbReference>
<dbReference type="InterPro" id="IPR027417">
    <property type="entry name" value="P-loop_NTPase"/>
</dbReference>
<dbReference type="GO" id="GO:0043138">
    <property type="term" value="F:3'-5' DNA helicase activity"/>
    <property type="evidence" value="ECO:0007669"/>
    <property type="project" value="UniProtKB-EC"/>
</dbReference>
<keyword evidence="2" id="KW-0547">Nucleotide-binding</keyword>
<comment type="caution">
    <text evidence="9">The sequence shown here is derived from an EMBL/GenBank/DDBJ whole genome shotgun (WGS) entry which is preliminary data.</text>
</comment>
<comment type="similarity">
    <text evidence="1">Belongs to the helicase family. RecQ subfamily.</text>
</comment>
<evidence type="ECO:0000313" key="9">
    <source>
        <dbReference type="EMBL" id="KAG9974011.1"/>
    </source>
</evidence>
<dbReference type="SMART" id="SM00490">
    <property type="entry name" value="HELICc"/>
    <property type="match status" value="1"/>
</dbReference>
<feature type="region of interest" description="Disordered" evidence="6">
    <location>
        <begin position="561"/>
        <end position="625"/>
    </location>
</feature>
<dbReference type="Proteomes" id="UP000729357">
    <property type="component" value="Unassembled WGS sequence"/>
</dbReference>
<feature type="non-terminal residue" evidence="9">
    <location>
        <position position="1"/>
    </location>
</feature>
<evidence type="ECO:0000313" key="10">
    <source>
        <dbReference type="Proteomes" id="UP000729357"/>
    </source>
</evidence>
<dbReference type="InterPro" id="IPR011545">
    <property type="entry name" value="DEAD/DEAH_box_helicase_dom"/>
</dbReference>
<feature type="compositionally biased region" description="Polar residues" evidence="6">
    <location>
        <begin position="1"/>
        <end position="13"/>
    </location>
</feature>
<reference evidence="9" key="2">
    <citation type="submission" date="2021-08" db="EMBL/GenBank/DDBJ databases">
        <authorList>
            <person name="Gostincar C."/>
            <person name="Sun X."/>
            <person name="Song Z."/>
            <person name="Gunde-Cimerman N."/>
        </authorList>
    </citation>
    <scope>NUCLEOTIDE SEQUENCE</scope>
    <source>
        <strain evidence="9">EXF-9298</strain>
    </source>
</reference>
<sequence>MIETSTPIQSTPPGRTRTRYEDEHSPDSDFGLERACAGTKRLIRRSLQCCKQHIVGRAALFLINQKQSGGTGPEKIFESNHDVKTVRKYSDKWIRILCYLWRTQHREIRPQYVLTDAQTDTLLYLKQLCRNQESEETPIETRQMSIAKQIEHACMAFWIAMLDHNIGDSEHSNGIISGLAVLAIDERNKGWKPATIYTPILSAIITVARAMVVYKAYDSRNAVVKRLTSVEMMSEAKARQIAPSIFDRVQEMSNKFMMLADKDHKPTPMDWMLHIRTLGMRIRYTTNAPGSVEWQGNEITIGQASFRLADLRSTVQGLYNSTRIQLLRKVIMLDIDDHGRPRTGSQTTTTLPELNMDDIKDNPSDTWSDKFNFLEYAVNKWSVDGKNWLLDRVMDDDKLIKQFVRTTNTSHDSENDSNTAIPWNEDGISRYFKAVEKFKEQLFVLVHLTAGAPARGTESVTVAYENGVDDRGYRGVFVDNGLVSFVTSYSKTGVKVIHRYVPREVSELVVYYLWLVQPFVRALQKMVFDQKEYRAFIWEPKPEEQWRDQEDEDWDEIEAEEERADAELHTDEASDDRDHDSDNPDHDTDSDDDGEVFVEEGESPEDDTPRKPAFTPSNPDGVYGTDRCRRLLQEVTRHGMGARIGLAAWREVYPAIHRQLAEDDSVRRTLDTAFGSSKEKRKDQAAQAEEARTEEAVRANQAGHSLGIEDSMYGRMTRESPWITMREKDAFRKVSMDWHRIVGFQPVQTEGHNTITSVAHMEQQAEADKFQRWRAFRQADILHEFKRMMGPDAEFRGVQYNILQALKQGHKNVLGIMPTGGGKSLTFMLPARCSPGGVTIVVVPLTALESDMVRRCKESDIKCAVWDAARPPEWANIVFVTPEAAVGQAFKRFMQQKKSTGQLDRLVIDECHVVLDSRRKTAEKDEWRPEILELYKMIEQSVQTLFLTATLPPQNELEFYNKMGINKHEIVKIRDRTTRKEIRYQVVDYEKEEEEEALQRMVADKKRQYPGKQIVVYCLKIEDGQRYAKALGCQLYHRNMGTESEKQEVVRRLTTGRQDVFVATNALGLGIDAPTIRVVIHMGVRRSMRDFAQESGRAGRDRQWSESIIMRWQRTQPDGSIVRDKMWGVEEAMKAFVDGKCCRRVTIDKEMDGNSERLACEVDEQRCDVCAGKPRGTRRRRITVGYGTGEENVFDCPSPSRSAESEFLDSGLGLSSSVYRPSTMMWQGDREEEEEEECQTEGEEQDENINPDSGGEIEIPRMSNKRRKGQQQAEWMTAHPGTTPSRPPGTELHNSNTARRHPPPPGGFITPQMPQEAWETMPGFPSSSSMGIASPTSRPFDAIIAAIGAGVSASSSPDADHTPGTDSGHVQTADTNRSSVKKRVPSDAKPSGNRQERQNAARGGR</sequence>
<feature type="compositionally biased region" description="Basic and acidic residues" evidence="6">
    <location>
        <begin position="18"/>
        <end position="27"/>
    </location>
</feature>
<evidence type="ECO:0000256" key="4">
    <source>
        <dbReference type="ARBA" id="ARBA00034617"/>
    </source>
</evidence>
<dbReference type="CDD" id="cd17920">
    <property type="entry name" value="DEXHc_RecQ"/>
    <property type="match status" value="1"/>
</dbReference>
<protein>
    <recommendedName>
        <fullName evidence="5">DNA 3'-5' helicase</fullName>
        <ecNumber evidence="5">5.6.2.4</ecNumber>
    </recommendedName>
</protein>
<dbReference type="GO" id="GO:0005524">
    <property type="term" value="F:ATP binding"/>
    <property type="evidence" value="ECO:0007669"/>
    <property type="project" value="UniProtKB-KW"/>
</dbReference>
<organism evidence="9 10">
    <name type="scientific">Aureobasidium melanogenum</name>
    <name type="common">Aureobasidium pullulans var. melanogenum</name>
    <dbReference type="NCBI Taxonomy" id="46634"/>
    <lineage>
        <taxon>Eukaryota</taxon>
        <taxon>Fungi</taxon>
        <taxon>Dikarya</taxon>
        <taxon>Ascomycota</taxon>
        <taxon>Pezizomycotina</taxon>
        <taxon>Dothideomycetes</taxon>
        <taxon>Dothideomycetidae</taxon>
        <taxon>Dothideales</taxon>
        <taxon>Saccotheciaceae</taxon>
        <taxon>Aureobasidium</taxon>
    </lineage>
</organism>
<evidence type="ECO:0000259" key="7">
    <source>
        <dbReference type="PROSITE" id="PS51192"/>
    </source>
</evidence>
<dbReference type="EC" id="5.6.2.4" evidence="5"/>
<dbReference type="Gene3D" id="3.40.50.300">
    <property type="entry name" value="P-loop containing nucleotide triphosphate hydrolases"/>
    <property type="match status" value="2"/>
</dbReference>
<proteinExistence type="inferred from homology"/>
<dbReference type="InterPro" id="IPR014001">
    <property type="entry name" value="Helicase_ATP-bd"/>
</dbReference>
<comment type="catalytic activity">
    <reaction evidence="4">
        <text>Couples ATP hydrolysis with the unwinding of duplex DNA by translocating in the 3'-5' direction.</text>
        <dbReference type="EC" id="5.6.2.4"/>
    </reaction>
</comment>
<dbReference type="PROSITE" id="PS51194">
    <property type="entry name" value="HELICASE_CTER"/>
    <property type="match status" value="1"/>
</dbReference>
<evidence type="ECO:0000259" key="8">
    <source>
        <dbReference type="PROSITE" id="PS51194"/>
    </source>
</evidence>
<dbReference type="PANTHER" id="PTHR13710">
    <property type="entry name" value="DNA HELICASE RECQ FAMILY MEMBER"/>
    <property type="match status" value="1"/>
</dbReference>
<feature type="region of interest" description="Disordered" evidence="6">
    <location>
        <begin position="672"/>
        <end position="699"/>
    </location>
</feature>
<dbReference type="InterPro" id="IPR001650">
    <property type="entry name" value="Helicase_C-like"/>
</dbReference>
<feature type="compositionally biased region" description="Polar residues" evidence="6">
    <location>
        <begin position="1325"/>
        <end position="1336"/>
    </location>
</feature>
<evidence type="ECO:0000256" key="2">
    <source>
        <dbReference type="ARBA" id="ARBA00022741"/>
    </source>
</evidence>
<feature type="compositionally biased region" description="Acidic residues" evidence="6">
    <location>
        <begin position="588"/>
        <end position="606"/>
    </location>
</feature>
<evidence type="ECO:0000256" key="3">
    <source>
        <dbReference type="ARBA" id="ARBA00022840"/>
    </source>
</evidence>
<feature type="domain" description="Helicase ATP-binding" evidence="7">
    <location>
        <begin position="804"/>
        <end position="969"/>
    </location>
</feature>
<feature type="compositionally biased region" description="Acidic residues" evidence="6">
    <location>
        <begin position="1230"/>
        <end position="1249"/>
    </location>
</feature>
<dbReference type="GO" id="GO:0003676">
    <property type="term" value="F:nucleic acid binding"/>
    <property type="evidence" value="ECO:0007669"/>
    <property type="project" value="InterPro"/>
</dbReference>
<dbReference type="Pfam" id="PF00270">
    <property type="entry name" value="DEAD"/>
    <property type="match status" value="1"/>
</dbReference>
<dbReference type="PROSITE" id="PS51192">
    <property type="entry name" value="HELICASE_ATP_BIND_1"/>
    <property type="match status" value="1"/>
</dbReference>
<dbReference type="SMART" id="SM00487">
    <property type="entry name" value="DEXDc"/>
    <property type="match status" value="1"/>
</dbReference>
<feature type="region of interest" description="Disordered" evidence="6">
    <location>
        <begin position="1225"/>
        <end position="1336"/>
    </location>
</feature>
<feature type="region of interest" description="Disordered" evidence="6">
    <location>
        <begin position="1350"/>
        <end position="1405"/>
    </location>
</feature>
<evidence type="ECO:0000256" key="5">
    <source>
        <dbReference type="ARBA" id="ARBA00034808"/>
    </source>
</evidence>
<keyword evidence="3" id="KW-0067">ATP-binding</keyword>
<keyword evidence="10" id="KW-1185">Reference proteome</keyword>
<gene>
    <name evidence="9" type="ORF">KCU98_g12260</name>
</gene>
<feature type="compositionally biased region" description="Polar residues" evidence="6">
    <location>
        <begin position="1270"/>
        <end position="1284"/>
    </location>
</feature>
<dbReference type="GO" id="GO:0000724">
    <property type="term" value="P:double-strand break repair via homologous recombination"/>
    <property type="evidence" value="ECO:0007669"/>
    <property type="project" value="TreeGrafter"/>
</dbReference>
<dbReference type="GO" id="GO:0009378">
    <property type="term" value="F:four-way junction helicase activity"/>
    <property type="evidence" value="ECO:0007669"/>
    <property type="project" value="TreeGrafter"/>
</dbReference>
<feature type="compositionally biased region" description="Basic and acidic residues" evidence="6">
    <location>
        <begin position="677"/>
        <end position="697"/>
    </location>
</feature>
<feature type="compositionally biased region" description="Basic and acidic residues" evidence="6">
    <location>
        <begin position="565"/>
        <end position="587"/>
    </location>
</feature>
<dbReference type="Pfam" id="PF00271">
    <property type="entry name" value="Helicase_C"/>
    <property type="match status" value="1"/>
</dbReference>
<dbReference type="EMBL" id="JAHFXS010002085">
    <property type="protein sequence ID" value="KAG9974011.1"/>
    <property type="molecule type" value="Genomic_DNA"/>
</dbReference>
<feature type="domain" description="Helicase C-terminal" evidence="8">
    <location>
        <begin position="985"/>
        <end position="1137"/>
    </location>
</feature>
<dbReference type="GO" id="GO:0005694">
    <property type="term" value="C:chromosome"/>
    <property type="evidence" value="ECO:0007669"/>
    <property type="project" value="TreeGrafter"/>
</dbReference>
<name>A0A9P8JRA5_AURME</name>
<feature type="compositionally biased region" description="Polar residues" evidence="6">
    <location>
        <begin position="1364"/>
        <end position="1378"/>
    </location>
</feature>
<reference evidence="9" key="1">
    <citation type="journal article" date="2021" name="J Fungi (Basel)">
        <title>Virulence traits and population genomics of the black yeast Aureobasidium melanogenum.</title>
        <authorList>
            <person name="Cernosa A."/>
            <person name="Sun X."/>
            <person name="Gostincar C."/>
            <person name="Fang C."/>
            <person name="Gunde-Cimerman N."/>
            <person name="Song Z."/>
        </authorList>
    </citation>
    <scope>NUCLEOTIDE SEQUENCE</scope>
    <source>
        <strain evidence="9">EXF-9298</strain>
    </source>
</reference>
<feature type="region of interest" description="Disordered" evidence="6">
    <location>
        <begin position="1"/>
        <end position="27"/>
    </location>
</feature>
<dbReference type="SUPFAM" id="SSF52540">
    <property type="entry name" value="P-loop containing nucleoside triphosphate hydrolases"/>
    <property type="match status" value="1"/>
</dbReference>
<evidence type="ECO:0000256" key="6">
    <source>
        <dbReference type="SAM" id="MobiDB-lite"/>
    </source>
</evidence>
<evidence type="ECO:0000256" key="1">
    <source>
        <dbReference type="ARBA" id="ARBA00005446"/>
    </source>
</evidence>
<dbReference type="PANTHER" id="PTHR13710:SF154">
    <property type="entry name" value="RECQ HELICASE, PUTATIVE (AFU_ORTHOLOGUE AFUA_6G14720)-RELATED"/>
    <property type="match status" value="1"/>
</dbReference>
<accession>A0A9P8JRA5</accession>